<dbReference type="Proteomes" id="UP001295684">
    <property type="component" value="Unassembled WGS sequence"/>
</dbReference>
<organism evidence="2 3">
    <name type="scientific">Euplotes crassus</name>
    <dbReference type="NCBI Taxonomy" id="5936"/>
    <lineage>
        <taxon>Eukaryota</taxon>
        <taxon>Sar</taxon>
        <taxon>Alveolata</taxon>
        <taxon>Ciliophora</taxon>
        <taxon>Intramacronucleata</taxon>
        <taxon>Spirotrichea</taxon>
        <taxon>Hypotrichia</taxon>
        <taxon>Euplotida</taxon>
        <taxon>Euplotidae</taxon>
        <taxon>Moneuplotes</taxon>
    </lineage>
</organism>
<evidence type="ECO:0000256" key="1">
    <source>
        <dbReference type="SAM" id="MobiDB-lite"/>
    </source>
</evidence>
<proteinExistence type="predicted"/>
<evidence type="ECO:0000313" key="3">
    <source>
        <dbReference type="Proteomes" id="UP001295684"/>
    </source>
</evidence>
<gene>
    <name evidence="2" type="ORF">ECRASSUSDP1_LOCUS10203</name>
</gene>
<evidence type="ECO:0000313" key="2">
    <source>
        <dbReference type="EMBL" id="CAI2368907.1"/>
    </source>
</evidence>
<feature type="region of interest" description="Disordered" evidence="1">
    <location>
        <begin position="299"/>
        <end position="321"/>
    </location>
</feature>
<keyword evidence="3" id="KW-1185">Reference proteome</keyword>
<dbReference type="EMBL" id="CAMPGE010010051">
    <property type="protein sequence ID" value="CAI2368907.1"/>
    <property type="molecule type" value="Genomic_DNA"/>
</dbReference>
<feature type="compositionally biased region" description="Basic residues" evidence="1">
    <location>
        <begin position="37"/>
        <end position="53"/>
    </location>
</feature>
<feature type="region of interest" description="Disordered" evidence="1">
    <location>
        <begin position="37"/>
        <end position="65"/>
    </location>
</feature>
<protein>
    <submittedName>
        <fullName evidence="2">Uncharacterized protein</fullName>
    </submittedName>
</protein>
<name>A0AAD1XF03_EUPCR</name>
<comment type="caution">
    <text evidence="2">The sequence shown here is derived from an EMBL/GenBank/DDBJ whole genome shotgun (WGS) entry which is preliminary data.</text>
</comment>
<dbReference type="AlphaFoldDB" id="A0AAD1XF03"/>
<reference evidence="2" key="1">
    <citation type="submission" date="2023-07" db="EMBL/GenBank/DDBJ databases">
        <authorList>
            <consortium name="AG Swart"/>
            <person name="Singh M."/>
            <person name="Singh A."/>
            <person name="Seah K."/>
            <person name="Emmerich C."/>
        </authorList>
    </citation>
    <scope>NUCLEOTIDE SEQUENCE</scope>
    <source>
        <strain evidence="2">DP1</strain>
    </source>
</reference>
<feature type="region of interest" description="Disordered" evidence="1">
    <location>
        <begin position="150"/>
        <end position="171"/>
    </location>
</feature>
<sequence>MKAKEIKISIQRNSHFVADIVRPTTPRGLRYDHKKLFHQAKDKRKASNLKRPRLGSDTTHHDSHRDYNAKIRDVFCSIRKLLSEKRSKKAKEAHHWEVLETPENSPQNLDEKELPKLLDVLEKQRALGVKPAMKVEFKPNVGIFEACSKRSASQGNEAKGKRRTLVRDKRSLEKTSDSLKVNYDENSSHPSSEEMLIRGTENILRNQYERYNDKRNNFNTCQRMNDIIHNQKGHRAHLHNCHDKEIIEYEDQTRKEEVDFLSPEHKRISLFHLENYSPEKKYRLSRQLKSRLIHKRPKIFGLDGQNAKKSRSNNKDDSRNKRVLHAGDPLMYHRIEGNLSEFYTDFEKQMEKKEAQAQGSPYTPFCTPVRPVKRKSAALPCVYHNDYIDVCTKVAKHDLVNAVWVDNVQGHDFKSAQKKA</sequence>
<accession>A0AAD1XF03</accession>